<organism evidence="1 2">
    <name type="scientific">Leptolyngbya subtilissima DQ-A4</name>
    <dbReference type="NCBI Taxonomy" id="2933933"/>
    <lineage>
        <taxon>Bacteria</taxon>
        <taxon>Bacillati</taxon>
        <taxon>Cyanobacteriota</taxon>
        <taxon>Cyanophyceae</taxon>
        <taxon>Leptolyngbyales</taxon>
        <taxon>Leptolyngbyaceae</taxon>
        <taxon>Leptolyngbya group</taxon>
        <taxon>Leptolyngbya</taxon>
    </lineage>
</organism>
<accession>A0ABV0KBB1</accession>
<dbReference type="EMBL" id="JAMPKX010000019">
    <property type="protein sequence ID" value="MEP0950065.1"/>
    <property type="molecule type" value="Genomic_DNA"/>
</dbReference>
<proteinExistence type="predicted"/>
<reference evidence="1 2" key="1">
    <citation type="submission" date="2022-04" db="EMBL/GenBank/DDBJ databases">
        <title>Positive selection, recombination, and allopatry shape intraspecific diversity of widespread and dominant cyanobacteria.</title>
        <authorList>
            <person name="Wei J."/>
            <person name="Shu W."/>
            <person name="Hu C."/>
        </authorList>
    </citation>
    <scope>NUCLEOTIDE SEQUENCE [LARGE SCALE GENOMIC DNA]</scope>
    <source>
        <strain evidence="1 2">DQ-A4</strain>
    </source>
</reference>
<evidence type="ECO:0000313" key="1">
    <source>
        <dbReference type="EMBL" id="MEP0950065.1"/>
    </source>
</evidence>
<keyword evidence="2" id="KW-1185">Reference proteome</keyword>
<evidence type="ECO:0000313" key="2">
    <source>
        <dbReference type="Proteomes" id="UP001482513"/>
    </source>
</evidence>
<dbReference type="RefSeq" id="WP_190707593.1">
    <property type="nucleotide sequence ID" value="NZ_JAMPKX010000019.1"/>
</dbReference>
<sequence length="268" mass="30510">MNDPHVEWLNYEFRVDTSQVQFDNPPPLESDYDAFRLHLEADTLTVELKQHFATVESARQVVEPFLKDWMIYSAIEMDRDAIEFCFNEANIIDRSPSPQVADHIACQIGIMLGPISMQATGICLPPTRQVYPQPPTRFKASLDVGTMWQRYQNHIEGKESYQSLGYFCLSLMQWSTGADKGARGEASRVYKIDREVLDKLGELTSERGTPLDARKLESRSILVPLSDSEKQWIRATVKVLIRRKGEYDFEPSSASALEEVTMDGLPSL</sequence>
<name>A0ABV0KBB1_9CYAN</name>
<protein>
    <submittedName>
        <fullName evidence="1">Uncharacterized protein</fullName>
    </submittedName>
</protein>
<dbReference type="Proteomes" id="UP001482513">
    <property type="component" value="Unassembled WGS sequence"/>
</dbReference>
<comment type="caution">
    <text evidence="1">The sequence shown here is derived from an EMBL/GenBank/DDBJ whole genome shotgun (WGS) entry which is preliminary data.</text>
</comment>
<gene>
    <name evidence="1" type="ORF">NC992_24545</name>
</gene>